<dbReference type="Gene3D" id="3.30.70.140">
    <property type="entry name" value="Aspartate carbamoyltransferase regulatory subunit, N-terminal domain"/>
    <property type="match status" value="1"/>
</dbReference>
<evidence type="ECO:0000313" key="11">
    <source>
        <dbReference type="Proteomes" id="UP000060778"/>
    </source>
</evidence>
<dbReference type="STRING" id="940295.EYM_04180"/>
<feature type="binding site" evidence="7">
    <location>
        <position position="142"/>
    </location>
    <ligand>
        <name>Zn(2+)</name>
        <dbReference type="ChEBI" id="CHEBI:29105"/>
    </ligand>
</feature>
<keyword evidence="11" id="KW-1185">Reference proteome</keyword>
<dbReference type="Proteomes" id="UP000060778">
    <property type="component" value="Chromosome"/>
</dbReference>
<sequence length="157" mass="17607">MKEMKVSKINNGTVIDHIPPGRALEVLKLLGITGKEGKMILVAMNVTSNRMKGGRKDIVKIEGLYLSEDQIRRIALIAPTATINIIKNREVVEKKGVEIPDEVSGILKCSNPTCITRNEKVRVASKFRVINKNPLRLQCVYCESIIEEEEISKYMVT</sequence>
<keyword evidence="5 7" id="KW-0862">Zinc</keyword>
<feature type="binding site" evidence="7">
    <location>
        <position position="109"/>
    </location>
    <ligand>
        <name>Zn(2+)</name>
        <dbReference type="ChEBI" id="CHEBI:29105"/>
    </ligand>
</feature>
<dbReference type="AlphaFoldDB" id="A0A0U2WLB8"/>
<dbReference type="GO" id="GO:0016740">
    <property type="term" value="F:transferase activity"/>
    <property type="evidence" value="ECO:0007669"/>
    <property type="project" value="UniProtKB-KW"/>
</dbReference>
<evidence type="ECO:0000259" key="8">
    <source>
        <dbReference type="Pfam" id="PF01948"/>
    </source>
</evidence>
<dbReference type="Gene3D" id="2.30.30.20">
    <property type="entry name" value="Aspartate carbamoyltransferase regulatory subunit, C-terminal domain"/>
    <property type="match status" value="1"/>
</dbReference>
<dbReference type="EMBL" id="CP006867">
    <property type="protein sequence ID" value="ALU11729.1"/>
    <property type="molecule type" value="Genomic_DNA"/>
</dbReference>
<dbReference type="PANTHER" id="PTHR35805">
    <property type="entry name" value="ASPARTATE CARBAMOYLTRANSFERASE REGULATORY CHAIN"/>
    <property type="match status" value="1"/>
</dbReference>
<comment type="function">
    <text evidence="1 7">Involved in allosteric regulation of aspartate carbamoyltransferase.</text>
</comment>
<dbReference type="NCBIfam" id="TIGR00240">
    <property type="entry name" value="ATCase_reg"/>
    <property type="match status" value="1"/>
</dbReference>
<comment type="similarity">
    <text evidence="2 7">Belongs to the PyrI family.</text>
</comment>
<dbReference type="Pfam" id="PF02748">
    <property type="entry name" value="PyrI_C"/>
    <property type="match status" value="1"/>
</dbReference>
<dbReference type="GO" id="GO:0006221">
    <property type="term" value="P:pyrimidine nucleotide biosynthetic process"/>
    <property type="evidence" value="ECO:0007669"/>
    <property type="project" value="UniProtKB-UniRule"/>
</dbReference>
<comment type="cofactor">
    <cofactor evidence="7">
        <name>Zn(2+)</name>
        <dbReference type="ChEBI" id="CHEBI:29105"/>
    </cofactor>
    <text evidence="7">Binds 1 zinc ion per subunit.</text>
</comment>
<dbReference type="PATRIC" id="fig|940295.4.peg.800"/>
<dbReference type="SUPFAM" id="SSF54893">
    <property type="entry name" value="Aspartate carbamoyltransferase, Regulatory-chain, N-terminal domain"/>
    <property type="match status" value="1"/>
</dbReference>
<dbReference type="Pfam" id="PF01948">
    <property type="entry name" value="PyrI"/>
    <property type="match status" value="1"/>
</dbReference>
<evidence type="ECO:0000313" key="10">
    <source>
        <dbReference type="EMBL" id="ALU11729.1"/>
    </source>
</evidence>
<dbReference type="GO" id="GO:0046872">
    <property type="term" value="F:metal ion binding"/>
    <property type="evidence" value="ECO:0007669"/>
    <property type="project" value="UniProtKB-KW"/>
</dbReference>
<evidence type="ECO:0000256" key="6">
    <source>
        <dbReference type="ARBA" id="ARBA00022975"/>
    </source>
</evidence>
<gene>
    <name evidence="7" type="primary">pyrI</name>
    <name evidence="10" type="ORF">EYM_04180</name>
</gene>
<dbReference type="InterPro" id="IPR020542">
    <property type="entry name" value="Asp_carbamoyltrfase_reg_C"/>
</dbReference>
<proteinExistence type="inferred from homology"/>
<evidence type="ECO:0000256" key="7">
    <source>
        <dbReference type="HAMAP-Rule" id="MF_00002"/>
    </source>
</evidence>
<dbReference type="HAMAP" id="MF_00002">
    <property type="entry name" value="Asp_carb_tr_reg"/>
    <property type="match status" value="1"/>
</dbReference>
<dbReference type="SUPFAM" id="SSF57825">
    <property type="entry name" value="Aspartate carbamoyltransferase, Regulatory-chain, C-terminal domain"/>
    <property type="match status" value="1"/>
</dbReference>
<evidence type="ECO:0000259" key="9">
    <source>
        <dbReference type="Pfam" id="PF02748"/>
    </source>
</evidence>
<dbReference type="GeneID" id="30680229"/>
<dbReference type="OrthoDB" id="7000at2157"/>
<dbReference type="RefSeq" id="WP_075049791.1">
    <property type="nucleotide sequence ID" value="NZ_CP006867.1"/>
</dbReference>
<evidence type="ECO:0000256" key="5">
    <source>
        <dbReference type="ARBA" id="ARBA00022833"/>
    </source>
</evidence>
<dbReference type="GO" id="GO:0009347">
    <property type="term" value="C:aspartate carbamoyltransferase complex"/>
    <property type="evidence" value="ECO:0007669"/>
    <property type="project" value="InterPro"/>
</dbReference>
<keyword evidence="10" id="KW-0808">Transferase</keyword>
<name>A0A0U2WLB8_9CREN</name>
<keyword evidence="4 7" id="KW-0479">Metal-binding</keyword>
<organism evidence="10 11">
    <name type="scientific">Ignicoccus islandicus DSM 13165</name>
    <dbReference type="NCBI Taxonomy" id="940295"/>
    <lineage>
        <taxon>Archaea</taxon>
        <taxon>Thermoproteota</taxon>
        <taxon>Thermoprotei</taxon>
        <taxon>Desulfurococcales</taxon>
        <taxon>Desulfurococcaceae</taxon>
        <taxon>Ignicoccus</taxon>
    </lineage>
</organism>
<dbReference type="GO" id="GO:0006207">
    <property type="term" value="P:'de novo' pyrimidine nucleobase biosynthetic process"/>
    <property type="evidence" value="ECO:0007669"/>
    <property type="project" value="InterPro"/>
</dbReference>
<evidence type="ECO:0000256" key="4">
    <source>
        <dbReference type="ARBA" id="ARBA00022723"/>
    </source>
</evidence>
<dbReference type="InterPro" id="IPR002801">
    <property type="entry name" value="Asp_carbamoylTrfase_reg"/>
</dbReference>
<dbReference type="InterPro" id="IPR036792">
    <property type="entry name" value="Asp_carbatrfase_reg_C_sf"/>
</dbReference>
<feature type="binding site" evidence="7">
    <location>
        <position position="114"/>
    </location>
    <ligand>
        <name>Zn(2+)</name>
        <dbReference type="ChEBI" id="CHEBI:29105"/>
    </ligand>
</feature>
<reference evidence="10 11" key="1">
    <citation type="submission" date="2013-11" db="EMBL/GenBank/DDBJ databases">
        <title>Comparative genomics of Ignicoccus.</title>
        <authorList>
            <person name="Podar M."/>
        </authorList>
    </citation>
    <scope>NUCLEOTIDE SEQUENCE [LARGE SCALE GENOMIC DNA]</scope>
    <source>
        <strain evidence="10 11">DSM 13165</strain>
    </source>
</reference>
<accession>A0A0U2WLB8</accession>
<dbReference type="InterPro" id="IPR020545">
    <property type="entry name" value="Asp_carbamoyltransf_reg_N"/>
</dbReference>
<feature type="domain" description="Aspartate carbamoyltransferase regulatory subunit N-terminal" evidence="8">
    <location>
        <begin position="4"/>
        <end position="97"/>
    </location>
</feature>
<comment type="subunit">
    <text evidence="7">Contains catalytic and regulatory chains.</text>
</comment>
<feature type="binding site" evidence="7">
    <location>
        <position position="139"/>
    </location>
    <ligand>
        <name>Zn(2+)</name>
        <dbReference type="ChEBI" id="CHEBI:29105"/>
    </ligand>
</feature>
<keyword evidence="6 7" id="KW-0665">Pyrimidine biosynthesis</keyword>
<evidence type="ECO:0000256" key="2">
    <source>
        <dbReference type="ARBA" id="ARBA00010498"/>
    </source>
</evidence>
<dbReference type="PANTHER" id="PTHR35805:SF1">
    <property type="entry name" value="ASPARTATE CARBAMOYLTRANSFERASE REGULATORY CHAIN"/>
    <property type="match status" value="1"/>
</dbReference>
<feature type="domain" description="Aspartate carbamoyltransferase regulatory subunit C-terminal" evidence="9">
    <location>
        <begin position="102"/>
        <end position="151"/>
    </location>
</feature>
<dbReference type="InterPro" id="IPR036793">
    <property type="entry name" value="Asp_carbatrfase_reg_N_sf"/>
</dbReference>
<dbReference type="KEGG" id="iis:EYM_04180"/>
<evidence type="ECO:0000256" key="3">
    <source>
        <dbReference type="ARBA" id="ARBA00021764"/>
    </source>
</evidence>
<evidence type="ECO:0000256" key="1">
    <source>
        <dbReference type="ARBA" id="ARBA00002565"/>
    </source>
</evidence>
<protein>
    <recommendedName>
        <fullName evidence="3 7">Aspartate carbamoyltransferase regulatory chain</fullName>
    </recommendedName>
</protein>